<dbReference type="EMBL" id="LN719426">
    <property type="protein sequence ID" value="CEP07881.1"/>
    <property type="molecule type" value="Genomic_DNA"/>
</dbReference>
<protein>
    <recommendedName>
        <fullName evidence="4">RRM domain-containing protein</fullName>
    </recommendedName>
</protein>
<evidence type="ECO:0000256" key="2">
    <source>
        <dbReference type="SAM" id="Coils"/>
    </source>
</evidence>
<gene>
    <name evidence="5" type="primary">PARPA_01190.1 scaffold 1359</name>
</gene>
<dbReference type="GO" id="GO:0003723">
    <property type="term" value="F:RNA binding"/>
    <property type="evidence" value="ECO:0007669"/>
    <property type="project" value="UniProtKB-UniRule"/>
</dbReference>
<feature type="compositionally biased region" description="Basic and acidic residues" evidence="3">
    <location>
        <begin position="163"/>
        <end position="185"/>
    </location>
</feature>
<keyword evidence="1" id="KW-0694">RNA-binding</keyword>
<evidence type="ECO:0000259" key="4">
    <source>
        <dbReference type="PROSITE" id="PS50102"/>
    </source>
</evidence>
<feature type="coiled-coil region" evidence="2">
    <location>
        <begin position="41"/>
        <end position="85"/>
    </location>
</feature>
<feature type="compositionally biased region" description="Polar residues" evidence="3">
    <location>
        <begin position="150"/>
        <end position="161"/>
    </location>
</feature>
<dbReference type="SMART" id="SM00360">
    <property type="entry name" value="RRM"/>
    <property type="match status" value="1"/>
</dbReference>
<evidence type="ECO:0000256" key="1">
    <source>
        <dbReference type="PROSITE-ProRule" id="PRU00176"/>
    </source>
</evidence>
<dbReference type="InterPro" id="IPR000504">
    <property type="entry name" value="RRM_dom"/>
</dbReference>
<accession>A0A0B7MPR7</accession>
<evidence type="ECO:0000313" key="5">
    <source>
        <dbReference type="EMBL" id="CEP07881.1"/>
    </source>
</evidence>
<dbReference type="Gene3D" id="3.30.70.330">
    <property type="match status" value="1"/>
</dbReference>
<feature type="domain" description="RRM" evidence="4">
    <location>
        <begin position="231"/>
        <end position="303"/>
    </location>
</feature>
<dbReference type="AlphaFoldDB" id="A0A0B7MPR7"/>
<dbReference type="CDD" id="cd00590">
    <property type="entry name" value="RRM_SF"/>
    <property type="match status" value="1"/>
</dbReference>
<reference evidence="5 6" key="1">
    <citation type="submission" date="2014-09" db="EMBL/GenBank/DDBJ databases">
        <authorList>
            <person name="Ellenberger Sabrina"/>
        </authorList>
    </citation>
    <scope>NUCLEOTIDE SEQUENCE [LARGE SCALE GENOMIC DNA]</scope>
    <source>
        <strain evidence="5 6">CBS 412.66</strain>
    </source>
</reference>
<sequence length="303" mass="34321">MFPQYPPFSNRIYVNPKFNKGTVGASQHMQLQQQQQQQQFMEMEAQRMLLMQRQMQLLQQEQKRLAELDQKRREATEIMRQKQLQKNAEVKMLLKSTLLCPLLTVRHQSGEKRPRPVDSNYDRAAKRQERFAPSPTGGITIKGVAAARNNSLPPENISYQPPNERRVSSPYERKSTASFDRKPYEKPSITSRLGNTANSAVSKASIAPNKNSSALITATPVLPIVTNGKSNILIIKGLGKDTKEQDIRSMTNEINGGVHEIKLDSNTNSATVSFSSVESAVTFRRKYNRFQMGESHINISFQK</sequence>
<dbReference type="InterPro" id="IPR012677">
    <property type="entry name" value="Nucleotide-bd_a/b_plait_sf"/>
</dbReference>
<dbReference type="OrthoDB" id="2428461at2759"/>
<keyword evidence="2" id="KW-0175">Coiled coil</keyword>
<evidence type="ECO:0000256" key="3">
    <source>
        <dbReference type="SAM" id="MobiDB-lite"/>
    </source>
</evidence>
<feature type="region of interest" description="Disordered" evidence="3">
    <location>
        <begin position="150"/>
        <end position="191"/>
    </location>
</feature>
<keyword evidence="6" id="KW-1185">Reference proteome</keyword>
<dbReference type="PROSITE" id="PS50102">
    <property type="entry name" value="RRM"/>
    <property type="match status" value="1"/>
</dbReference>
<proteinExistence type="predicted"/>
<organism evidence="5 6">
    <name type="scientific">Parasitella parasitica</name>
    <dbReference type="NCBI Taxonomy" id="35722"/>
    <lineage>
        <taxon>Eukaryota</taxon>
        <taxon>Fungi</taxon>
        <taxon>Fungi incertae sedis</taxon>
        <taxon>Mucoromycota</taxon>
        <taxon>Mucoromycotina</taxon>
        <taxon>Mucoromycetes</taxon>
        <taxon>Mucorales</taxon>
        <taxon>Mucorineae</taxon>
        <taxon>Mucoraceae</taxon>
        <taxon>Parasitella</taxon>
    </lineage>
</organism>
<name>A0A0B7MPR7_9FUNG</name>
<dbReference type="InterPro" id="IPR035979">
    <property type="entry name" value="RBD_domain_sf"/>
</dbReference>
<dbReference type="Proteomes" id="UP000054107">
    <property type="component" value="Unassembled WGS sequence"/>
</dbReference>
<evidence type="ECO:0000313" key="6">
    <source>
        <dbReference type="Proteomes" id="UP000054107"/>
    </source>
</evidence>
<dbReference type="SUPFAM" id="SSF54928">
    <property type="entry name" value="RNA-binding domain, RBD"/>
    <property type="match status" value="1"/>
</dbReference>